<protein>
    <recommendedName>
        <fullName evidence="2">alpha-L-rhamnosidase</fullName>
        <ecNumber evidence="2">3.2.1.40</ecNumber>
    </recommendedName>
</protein>
<evidence type="ECO:0000259" key="4">
    <source>
        <dbReference type="Pfam" id="PF05592"/>
    </source>
</evidence>
<dbReference type="Pfam" id="PF05592">
    <property type="entry name" value="Bac_rhamnosid"/>
    <property type="match status" value="1"/>
</dbReference>
<dbReference type="Pfam" id="PF17390">
    <property type="entry name" value="Bac_rhamnosid_C"/>
    <property type="match status" value="1"/>
</dbReference>
<dbReference type="Gene3D" id="1.50.10.10">
    <property type="match status" value="1"/>
</dbReference>
<gene>
    <name evidence="8" type="ORF">A6F68_00107</name>
</gene>
<evidence type="ECO:0000256" key="3">
    <source>
        <dbReference type="ARBA" id="ARBA00022801"/>
    </source>
</evidence>
<feature type="domain" description="Alpha-L-rhamnosidase C-terminal" evidence="7">
    <location>
        <begin position="781"/>
        <end position="848"/>
    </location>
</feature>
<dbReference type="STRING" id="692370.A6F68_00107"/>
<dbReference type="Proteomes" id="UP000092932">
    <property type="component" value="Chromosome"/>
</dbReference>
<dbReference type="InterPro" id="IPR013783">
    <property type="entry name" value="Ig-like_fold"/>
</dbReference>
<dbReference type="InterPro" id="IPR008979">
    <property type="entry name" value="Galactose-bd-like_sf"/>
</dbReference>
<evidence type="ECO:0000313" key="9">
    <source>
        <dbReference type="Proteomes" id="UP000092932"/>
    </source>
</evidence>
<dbReference type="PANTHER" id="PTHR33307:SF6">
    <property type="entry name" value="ALPHA-RHAMNOSIDASE (EUROFUNG)-RELATED"/>
    <property type="match status" value="1"/>
</dbReference>
<dbReference type="SUPFAM" id="SSF48208">
    <property type="entry name" value="Six-hairpin glycosidases"/>
    <property type="match status" value="1"/>
</dbReference>
<dbReference type="EC" id="3.2.1.40" evidence="2"/>
<organism evidence="8 9">
    <name type="scientific">Tsuneonella dongtanensis</name>
    <dbReference type="NCBI Taxonomy" id="692370"/>
    <lineage>
        <taxon>Bacteria</taxon>
        <taxon>Pseudomonadati</taxon>
        <taxon>Pseudomonadota</taxon>
        <taxon>Alphaproteobacteria</taxon>
        <taxon>Sphingomonadales</taxon>
        <taxon>Erythrobacteraceae</taxon>
        <taxon>Tsuneonella</taxon>
    </lineage>
</organism>
<evidence type="ECO:0000313" key="8">
    <source>
        <dbReference type="EMBL" id="ANY18643.1"/>
    </source>
</evidence>
<dbReference type="InterPro" id="IPR013737">
    <property type="entry name" value="Bac_rhamnosid_N"/>
</dbReference>
<feature type="domain" description="Alpha-L-rhamnosidase concanavalin-like" evidence="4">
    <location>
        <begin position="329"/>
        <end position="424"/>
    </location>
</feature>
<dbReference type="InterPro" id="IPR008902">
    <property type="entry name" value="Rhamnosid_concanavalin"/>
</dbReference>
<dbReference type="Gene3D" id="2.60.420.10">
    <property type="entry name" value="Maltose phosphorylase, domain 3"/>
    <property type="match status" value="1"/>
</dbReference>
<dbReference type="PATRIC" id="fig|692370.5.peg.113"/>
<evidence type="ECO:0000259" key="7">
    <source>
        <dbReference type="Pfam" id="PF17390"/>
    </source>
</evidence>
<dbReference type="Gene3D" id="2.60.40.10">
    <property type="entry name" value="Immunoglobulins"/>
    <property type="match status" value="1"/>
</dbReference>
<dbReference type="Pfam" id="PF25788">
    <property type="entry name" value="Ig_Rha78A_N"/>
    <property type="match status" value="1"/>
</dbReference>
<dbReference type="PANTHER" id="PTHR33307">
    <property type="entry name" value="ALPHA-RHAMNOSIDASE (EUROFUNG)"/>
    <property type="match status" value="1"/>
</dbReference>
<dbReference type="GO" id="GO:0005975">
    <property type="term" value="P:carbohydrate metabolic process"/>
    <property type="evidence" value="ECO:0007669"/>
    <property type="project" value="InterPro"/>
</dbReference>
<accession>A0A1B2A8Z4</accession>
<dbReference type="InterPro" id="IPR012341">
    <property type="entry name" value="6hp_glycosidase-like_sf"/>
</dbReference>
<dbReference type="AlphaFoldDB" id="A0A1B2A8Z4"/>
<dbReference type="SUPFAM" id="SSF49785">
    <property type="entry name" value="Galactose-binding domain-like"/>
    <property type="match status" value="1"/>
</dbReference>
<dbReference type="InterPro" id="IPR016007">
    <property type="entry name" value="Alpha_rhamnosid"/>
</dbReference>
<proteinExistence type="predicted"/>
<evidence type="ECO:0000256" key="1">
    <source>
        <dbReference type="ARBA" id="ARBA00001445"/>
    </source>
</evidence>
<feature type="domain" description="Bacterial alpha-L-rhamnosidase N-terminal" evidence="5">
    <location>
        <begin position="150"/>
        <end position="318"/>
    </location>
</feature>
<dbReference type="InterPro" id="IPR035396">
    <property type="entry name" value="Bac_rhamnosid6H"/>
</dbReference>
<evidence type="ECO:0000256" key="2">
    <source>
        <dbReference type="ARBA" id="ARBA00012652"/>
    </source>
</evidence>
<dbReference type="GO" id="GO:0030596">
    <property type="term" value="F:alpha-L-rhamnosidase activity"/>
    <property type="evidence" value="ECO:0007669"/>
    <property type="project" value="UniProtKB-EC"/>
</dbReference>
<dbReference type="KEGG" id="ado:A6F68_00107"/>
<keyword evidence="9" id="KW-1185">Reference proteome</keyword>
<dbReference type="InterPro" id="IPR035398">
    <property type="entry name" value="Bac_rhamnosid_C"/>
</dbReference>
<feature type="domain" description="Alpha-L-rhamnosidase six-hairpin glycosidase" evidence="6">
    <location>
        <begin position="432"/>
        <end position="779"/>
    </location>
</feature>
<keyword evidence="3" id="KW-0378">Hydrolase</keyword>
<dbReference type="Pfam" id="PF17389">
    <property type="entry name" value="Bac_rhamnosid6H"/>
    <property type="match status" value="1"/>
</dbReference>
<dbReference type="Pfam" id="PF08531">
    <property type="entry name" value="Bac_rhamnosid_N"/>
    <property type="match status" value="1"/>
</dbReference>
<reference evidence="8 9" key="1">
    <citation type="submission" date="2016-07" db="EMBL/GenBank/DDBJ databases">
        <title>Complete genome sequence of Altererythrobacter dongtanensis KCTC 22672, a type strain with esterase isolated from tidal flat.</title>
        <authorList>
            <person name="Cheng H."/>
            <person name="Wu Y.-H."/>
            <person name="Zhou P."/>
            <person name="Huo Y.-Y."/>
            <person name="Wang C.-S."/>
            <person name="Xu X.-W."/>
        </authorList>
    </citation>
    <scope>NUCLEOTIDE SEQUENCE [LARGE SCALE GENOMIC DNA]</scope>
    <source>
        <strain evidence="8 9">KCTC 22672</strain>
    </source>
</reference>
<name>A0A1B2A8Z4_9SPHN</name>
<comment type="catalytic activity">
    <reaction evidence="1">
        <text>Hydrolysis of terminal non-reducing alpha-L-rhamnose residues in alpha-L-rhamnosides.</text>
        <dbReference type="EC" id="3.2.1.40"/>
    </reaction>
</comment>
<dbReference type="Gene3D" id="2.60.120.260">
    <property type="entry name" value="Galactose-binding domain-like"/>
    <property type="match status" value="2"/>
</dbReference>
<evidence type="ECO:0000259" key="5">
    <source>
        <dbReference type="Pfam" id="PF08531"/>
    </source>
</evidence>
<dbReference type="InterPro" id="IPR008928">
    <property type="entry name" value="6-hairpin_glycosidase_sf"/>
</dbReference>
<sequence length="863" mass="95229">MNAKPLEPTLRILTEQRPNPIGLATRKPRFSWCLDQVGWAQEAFRIRARIISRHGGERGHWDGGWMLSAQSHLVPWGGPSLLSGDQVFWHVALRENDGRELFSEEGSFEIGLLDRSDWSAVCVGLPAPVHAHDDYRPCPHLRRIFSLGGAVKRARLHITSAGLAEPWLNGQRVSDRLFRPGWTDYRKRLLVDTYDVTDLLVPGENCLGAILGEGWFAGAIGFEGRRNVYGKQTGLLAQLEACLENGEIVCIVTDSEWTGRFGPILASDRYSGEVFDARWELDNWCLPESSCEAWRPCSEVPLPAGSLVPSPGPFVRVQKMLAPSCISTTENGDIRVDLAKSITGWAKLEFAAPYGRIVNLAFAEARRIDGSLETGTLGNARCRDTVTVGSSLLEWQPHFTYRGFRHFDISGLDGEHQLKRVLGVSAHSDVEEIGQFSCSDPVMNSYFDMARRTLKMNLFDIFTDCPQRNERLGWLGDAAQFMPSACKMLEMAPFLEKWIGDILDAQDKDGVFPPQAPAYEQPPPPFRTVSPDLTGLGRAVSDGAVLIPWTTYEHAGDLRLLENVFPAALHFVRHSLNAAPDYIWHPEDTSLLNIDWLARDEGTDPSLLCTAYLSQTIDRVARMAAALGHDATAELCDHRVKAKQAFAGEFINSNGLVGTGSQTSFALAISMGLVPQEKSDSVCRQFARVVEQEGQFTSGIYGIAHILPALTQIGRADLAYSLFQSQSRPGFAYWQRSGLTTIPELWDPFDDDGELKSDWGNSLCHVALGSCTDWLFSSVAGLAPDAPGWRRLRFAPRPGGKLEHASASVRTPYGTARCGWHLNSRSLEVELLVPPNCSGNLHWNGEVHRIEAGATVLSLSNGG</sequence>
<evidence type="ECO:0000259" key="6">
    <source>
        <dbReference type="Pfam" id="PF17389"/>
    </source>
</evidence>
<dbReference type="EMBL" id="CP016591">
    <property type="protein sequence ID" value="ANY18643.1"/>
    <property type="molecule type" value="Genomic_DNA"/>
</dbReference>